<comment type="caution">
    <text evidence="1">The sequence shown here is derived from an EMBL/GenBank/DDBJ whole genome shotgun (WGS) entry which is preliminary data.</text>
</comment>
<reference evidence="1 2" key="1">
    <citation type="submission" date="2021-06" db="EMBL/GenBank/DDBJ databases">
        <title>Caerostris extrusa draft genome.</title>
        <authorList>
            <person name="Kono N."/>
            <person name="Arakawa K."/>
        </authorList>
    </citation>
    <scope>NUCLEOTIDE SEQUENCE [LARGE SCALE GENOMIC DNA]</scope>
</reference>
<evidence type="ECO:0000313" key="1">
    <source>
        <dbReference type="EMBL" id="GIX86476.1"/>
    </source>
</evidence>
<accession>A0AAV4NNX6</accession>
<gene>
    <name evidence="1" type="ORF">CEXT_96921</name>
</gene>
<keyword evidence="2" id="KW-1185">Reference proteome</keyword>
<dbReference type="AlphaFoldDB" id="A0AAV4NNX6"/>
<proteinExistence type="predicted"/>
<protein>
    <submittedName>
        <fullName evidence="1">Uncharacterized protein</fullName>
    </submittedName>
</protein>
<organism evidence="1 2">
    <name type="scientific">Caerostris extrusa</name>
    <name type="common">Bark spider</name>
    <name type="synonym">Caerostris bankana</name>
    <dbReference type="NCBI Taxonomy" id="172846"/>
    <lineage>
        <taxon>Eukaryota</taxon>
        <taxon>Metazoa</taxon>
        <taxon>Ecdysozoa</taxon>
        <taxon>Arthropoda</taxon>
        <taxon>Chelicerata</taxon>
        <taxon>Arachnida</taxon>
        <taxon>Araneae</taxon>
        <taxon>Araneomorphae</taxon>
        <taxon>Entelegynae</taxon>
        <taxon>Araneoidea</taxon>
        <taxon>Araneidae</taxon>
        <taxon>Caerostris</taxon>
    </lineage>
</organism>
<dbReference type="EMBL" id="BPLR01021144">
    <property type="protein sequence ID" value="GIX86476.1"/>
    <property type="molecule type" value="Genomic_DNA"/>
</dbReference>
<evidence type="ECO:0000313" key="2">
    <source>
        <dbReference type="Proteomes" id="UP001054945"/>
    </source>
</evidence>
<sequence length="77" mass="8574">MCLLVEVSGVEHGTFAREANALQMSCGIILHQLEVLEGYSLDETELRFRLPGLHFVVIRIENAWNFSGPGVSKVESE</sequence>
<name>A0AAV4NNX6_CAEEX</name>
<dbReference type="Proteomes" id="UP001054945">
    <property type="component" value="Unassembled WGS sequence"/>
</dbReference>